<evidence type="ECO:0000256" key="2">
    <source>
        <dbReference type="SAM" id="Phobius"/>
    </source>
</evidence>
<sequence length="98" mass="10943">MDETTQQSGKTGGGAAKAGGERPYVSIAGRKLPIPRSRAARLASGVALTVLGVFGFLPVLGFWMVPFGLLILSYDLPAIRRMRRKLELWWMRRRQRKT</sequence>
<keyword evidence="4" id="KW-1185">Reference proteome</keyword>
<organism evidence="3 4">
    <name type="scientific">Nitratireductor thuwali</name>
    <dbReference type="NCBI Taxonomy" id="2267699"/>
    <lineage>
        <taxon>Bacteria</taxon>
        <taxon>Pseudomonadati</taxon>
        <taxon>Pseudomonadota</taxon>
        <taxon>Alphaproteobacteria</taxon>
        <taxon>Hyphomicrobiales</taxon>
        <taxon>Phyllobacteriaceae</taxon>
        <taxon>Nitratireductor</taxon>
    </lineage>
</organism>
<feature type="region of interest" description="Disordered" evidence="1">
    <location>
        <begin position="1"/>
        <end position="22"/>
    </location>
</feature>
<evidence type="ECO:0008006" key="5">
    <source>
        <dbReference type="Google" id="ProtNLM"/>
    </source>
</evidence>
<protein>
    <recommendedName>
        <fullName evidence="5">Transmembrane protein (PGPGW)</fullName>
    </recommendedName>
</protein>
<keyword evidence="2" id="KW-1133">Transmembrane helix</keyword>
<keyword evidence="2" id="KW-0812">Transmembrane</keyword>
<evidence type="ECO:0000313" key="4">
    <source>
        <dbReference type="Proteomes" id="UP001342418"/>
    </source>
</evidence>
<keyword evidence="2" id="KW-0472">Membrane</keyword>
<evidence type="ECO:0000256" key="1">
    <source>
        <dbReference type="SAM" id="MobiDB-lite"/>
    </source>
</evidence>
<name>A0ABY5MNB0_9HYPH</name>
<evidence type="ECO:0000313" key="3">
    <source>
        <dbReference type="EMBL" id="UUP19297.1"/>
    </source>
</evidence>
<accession>A0ABY5MNB0</accession>
<dbReference type="Proteomes" id="UP001342418">
    <property type="component" value="Chromosome"/>
</dbReference>
<gene>
    <name evidence="3" type="ORF">NTH_03794</name>
</gene>
<proteinExistence type="predicted"/>
<reference evidence="3 4" key="1">
    <citation type="submission" date="2018-07" db="EMBL/GenBank/DDBJ databases">
        <title>Genome sequence of Nitratireductor thuwali#1536.</title>
        <authorList>
            <person name="Michoud G."/>
            <person name="Merlino G."/>
            <person name="Sefrji F.O."/>
            <person name="Daffonchio D."/>
        </authorList>
    </citation>
    <scope>NUCLEOTIDE SEQUENCE [LARGE SCALE GENOMIC DNA]</scope>
    <source>
        <strain evidence="4">Nit1536</strain>
    </source>
</reference>
<dbReference type="RefSeq" id="WP_338531468.1">
    <property type="nucleotide sequence ID" value="NZ_CP030941.1"/>
</dbReference>
<dbReference type="EMBL" id="CP030941">
    <property type="protein sequence ID" value="UUP19297.1"/>
    <property type="molecule type" value="Genomic_DNA"/>
</dbReference>
<feature type="transmembrane region" description="Helical" evidence="2">
    <location>
        <begin position="63"/>
        <end position="79"/>
    </location>
</feature>